<evidence type="ECO:0000256" key="4">
    <source>
        <dbReference type="ARBA" id="ARBA00023167"/>
    </source>
</evidence>
<comment type="similarity">
    <text evidence="7">Belongs to the MetA family.</text>
</comment>
<evidence type="ECO:0000256" key="3">
    <source>
        <dbReference type="ARBA" id="ARBA00022679"/>
    </source>
</evidence>
<name>A0ABT9VV43_9BACI</name>
<feature type="active site" description="Proton acceptor" evidence="7">
    <location>
        <position position="235"/>
    </location>
</feature>
<feature type="site" description="Important for acyl-CoA specificity" evidence="7">
    <location>
        <position position="111"/>
    </location>
</feature>
<dbReference type="PANTHER" id="PTHR20919:SF0">
    <property type="entry name" value="HOMOSERINE O-SUCCINYLTRANSFERASE"/>
    <property type="match status" value="1"/>
</dbReference>
<keyword evidence="1 7" id="KW-0963">Cytoplasm</keyword>
<comment type="caution">
    <text evidence="7">Lacks conserved residue(s) required for the propagation of feature annotation.</text>
</comment>
<proteinExistence type="inferred from homology"/>
<dbReference type="NCBIfam" id="TIGR01001">
    <property type="entry name" value="metA"/>
    <property type="match status" value="1"/>
</dbReference>
<comment type="catalytic activity">
    <reaction evidence="6 7">
        <text>L-homoserine + acetyl-CoA = O-acetyl-L-homoserine + CoA</text>
        <dbReference type="Rhea" id="RHEA:13701"/>
        <dbReference type="ChEBI" id="CHEBI:57287"/>
        <dbReference type="ChEBI" id="CHEBI:57288"/>
        <dbReference type="ChEBI" id="CHEBI:57476"/>
        <dbReference type="ChEBI" id="CHEBI:57716"/>
        <dbReference type="EC" id="2.3.1.31"/>
    </reaction>
</comment>
<evidence type="ECO:0000313" key="8">
    <source>
        <dbReference type="EMBL" id="MDQ0164834.1"/>
    </source>
</evidence>
<dbReference type="EC" id="2.3.1.31" evidence="7"/>
<comment type="pathway">
    <text evidence="7">Amino-acid biosynthesis; L-methionine biosynthesis via de novo pathway; O-acetyl-L-homoserine from L-homoserine: step 1/1.</text>
</comment>
<dbReference type="GO" id="GO:0008899">
    <property type="term" value="F:homoserine O-succinyltransferase activity"/>
    <property type="evidence" value="ECO:0007669"/>
    <property type="project" value="UniProtKB-EC"/>
</dbReference>
<comment type="caution">
    <text evidence="8">The sequence shown here is derived from an EMBL/GenBank/DDBJ whole genome shotgun (WGS) entry which is preliminary data.</text>
</comment>
<evidence type="ECO:0000256" key="5">
    <source>
        <dbReference type="ARBA" id="ARBA00023315"/>
    </source>
</evidence>
<evidence type="ECO:0000256" key="1">
    <source>
        <dbReference type="ARBA" id="ARBA00022490"/>
    </source>
</evidence>
<dbReference type="InterPro" id="IPR005697">
    <property type="entry name" value="HST_MetA"/>
</dbReference>
<gene>
    <name evidence="7" type="primary">metAA</name>
    <name evidence="8" type="ORF">J2S11_000734</name>
</gene>
<dbReference type="PIRSF" id="PIRSF000450">
    <property type="entry name" value="H_ser_succinyltr"/>
    <property type="match status" value="1"/>
</dbReference>
<feature type="site" description="Important for substrate specificity" evidence="7">
    <location>
        <position position="192"/>
    </location>
</feature>
<evidence type="ECO:0000256" key="6">
    <source>
        <dbReference type="ARBA" id="ARBA00049043"/>
    </source>
</evidence>
<comment type="subcellular location">
    <subcellularLocation>
        <location evidence="7">Cytoplasm</location>
    </subcellularLocation>
</comment>
<sequence length="302" mass="35815">MPINMPSKLPAKGILQQENIFVMAKERAESQDIRPLNILILNLMPEKIKTETQIMRLIGNTAIQVNVDLLRPDSHTPKTTSEEHLKEFYQTFSQIKDRRYDGMIITGAPVERLEFEQVTYWQELTEIMEWSKTHVTSTLHICWGAQAGLYYHYGVPKYECGAKLSGIYDHQVLQEHHRLLRGFDEEFYAPHSRYTEVRHDDLEEIEDLEILVESSEAGVYLVASKNGKHIFLSGHPEYDCYTLHEEYMRDIEREDQIDPPVHYYPDNNPEKKPRHTWRSHAHLLFMNWLNYYVYQETPFEWE</sequence>
<dbReference type="CDD" id="cd03131">
    <property type="entry name" value="GATase1_HTS"/>
    <property type="match status" value="1"/>
</dbReference>
<feature type="active site" description="Acyl-thioester intermediate" evidence="7">
    <location>
        <position position="142"/>
    </location>
</feature>
<dbReference type="InterPro" id="IPR033752">
    <property type="entry name" value="MetA_family"/>
</dbReference>
<dbReference type="HAMAP" id="MF_00295">
    <property type="entry name" value="MetA_acyltransf"/>
    <property type="match status" value="1"/>
</dbReference>
<reference evidence="8 9" key="1">
    <citation type="submission" date="2023-07" db="EMBL/GenBank/DDBJ databases">
        <title>Genomic Encyclopedia of Type Strains, Phase IV (KMG-IV): sequencing the most valuable type-strain genomes for metagenomic binning, comparative biology and taxonomic classification.</title>
        <authorList>
            <person name="Goeker M."/>
        </authorList>
    </citation>
    <scope>NUCLEOTIDE SEQUENCE [LARGE SCALE GENOMIC DNA]</scope>
    <source>
        <strain evidence="8 9">DSM 12751</strain>
    </source>
</reference>
<protein>
    <recommendedName>
        <fullName evidence="7">Homoserine O-acetyltransferase</fullName>
        <shortName evidence="7">HAT</shortName>
        <ecNumber evidence="7">2.3.1.31</ecNumber>
    </recommendedName>
    <alternativeName>
        <fullName evidence="7">Homoserine transacetylase</fullName>
        <shortName evidence="7">HTA</shortName>
    </alternativeName>
</protein>
<evidence type="ECO:0000256" key="7">
    <source>
        <dbReference type="HAMAP-Rule" id="MF_00295"/>
    </source>
</evidence>
<dbReference type="Proteomes" id="UP001235840">
    <property type="component" value="Unassembled WGS sequence"/>
</dbReference>
<dbReference type="PANTHER" id="PTHR20919">
    <property type="entry name" value="HOMOSERINE O-SUCCINYLTRANSFERASE"/>
    <property type="match status" value="1"/>
</dbReference>
<keyword evidence="5 7" id="KW-0012">Acyltransferase</keyword>
<keyword evidence="9" id="KW-1185">Reference proteome</keyword>
<accession>A0ABT9VV43</accession>
<feature type="active site" evidence="7">
    <location>
        <position position="237"/>
    </location>
</feature>
<dbReference type="SUPFAM" id="SSF52317">
    <property type="entry name" value="Class I glutamine amidotransferase-like"/>
    <property type="match status" value="1"/>
</dbReference>
<feature type="binding site" evidence="7">
    <location>
        <position position="163"/>
    </location>
    <ligand>
        <name>substrate</name>
    </ligand>
</feature>
<keyword evidence="3 7" id="KW-0808">Transferase</keyword>
<keyword evidence="2 7" id="KW-0028">Amino-acid biosynthesis</keyword>
<dbReference type="InterPro" id="IPR029062">
    <property type="entry name" value="Class_I_gatase-like"/>
</dbReference>
<dbReference type="Pfam" id="PF04204">
    <property type="entry name" value="HTS"/>
    <property type="match status" value="1"/>
</dbReference>
<feature type="binding site" evidence="7">
    <location>
        <position position="192"/>
    </location>
    <ligand>
        <name>substrate</name>
    </ligand>
</feature>
<feature type="binding site" evidence="7">
    <location>
        <position position="249"/>
    </location>
    <ligand>
        <name>substrate</name>
    </ligand>
</feature>
<comment type="function">
    <text evidence="7">Transfers an acetyl group from acetyl-CoA to L-homoserine, forming acetyl-L-homoserine.</text>
</comment>
<keyword evidence="4 7" id="KW-0486">Methionine biosynthesis</keyword>
<dbReference type="Gene3D" id="3.40.50.880">
    <property type="match status" value="1"/>
</dbReference>
<dbReference type="RefSeq" id="WP_307391030.1">
    <property type="nucleotide sequence ID" value="NZ_BAAADK010000018.1"/>
</dbReference>
<evidence type="ECO:0000256" key="2">
    <source>
        <dbReference type="ARBA" id="ARBA00022605"/>
    </source>
</evidence>
<evidence type="ECO:0000313" key="9">
    <source>
        <dbReference type="Proteomes" id="UP001235840"/>
    </source>
</evidence>
<dbReference type="EMBL" id="JAUSTY010000002">
    <property type="protein sequence ID" value="MDQ0164834.1"/>
    <property type="molecule type" value="Genomic_DNA"/>
</dbReference>
<organism evidence="8 9">
    <name type="scientific">Caldalkalibacillus horti</name>
    <dbReference type="NCBI Taxonomy" id="77523"/>
    <lineage>
        <taxon>Bacteria</taxon>
        <taxon>Bacillati</taxon>
        <taxon>Bacillota</taxon>
        <taxon>Bacilli</taxon>
        <taxon>Bacillales</taxon>
        <taxon>Bacillaceae</taxon>
        <taxon>Caldalkalibacillus</taxon>
    </lineage>
</organism>